<evidence type="ECO:0000313" key="1">
    <source>
        <dbReference type="EMBL" id="MBK1788803.1"/>
    </source>
</evidence>
<evidence type="ECO:0000313" key="2">
    <source>
        <dbReference type="Proteomes" id="UP000635245"/>
    </source>
</evidence>
<protein>
    <submittedName>
        <fullName evidence="1">Uncharacterized protein</fullName>
    </submittedName>
</protein>
<comment type="caution">
    <text evidence="1">The sequence shown here is derived from an EMBL/GenBank/DDBJ whole genome shotgun (WGS) entry which is preliminary data.</text>
</comment>
<keyword evidence="2" id="KW-1185">Reference proteome</keyword>
<accession>A0A934V9G1</accession>
<dbReference type="RefSeq" id="WP_200325064.1">
    <property type="nucleotide sequence ID" value="NZ_JAENJH010000011.1"/>
</dbReference>
<dbReference type="Proteomes" id="UP000635245">
    <property type="component" value="Unassembled WGS sequence"/>
</dbReference>
<name>A0A934V9G1_9PSEU</name>
<proteinExistence type="predicted"/>
<gene>
    <name evidence="1" type="ORF">JHE00_31125</name>
</gene>
<sequence>MPSFPVLSVADTPPHPDHLGLWSPIPDSNTAGLLDYVSLVVDPDTAREVIVQTRPARQPDDEVPPGQYGMLVPSAHMALLAVDDANAESPEGIAGALADGHAPWEPVELVIDDDVVRGWRASFPEQRVTVAAHGDVTIGVVDRPGAPLRDLRTVSPGEMTPWAGRA</sequence>
<reference evidence="1" key="1">
    <citation type="submission" date="2020-12" db="EMBL/GenBank/DDBJ databases">
        <title>Prauserella sp. ASG 168, a novel actinomycete isolated from cave rock.</title>
        <authorList>
            <person name="Suriyachadkun C."/>
        </authorList>
    </citation>
    <scope>NUCLEOTIDE SEQUENCE</scope>
    <source>
        <strain evidence="1">ASG 168</strain>
    </source>
</reference>
<dbReference type="EMBL" id="JAENJH010000011">
    <property type="protein sequence ID" value="MBK1788803.1"/>
    <property type="molecule type" value="Genomic_DNA"/>
</dbReference>
<dbReference type="AlphaFoldDB" id="A0A934V9G1"/>
<organism evidence="1 2">
    <name type="scientific">Prauserella cavernicola</name>
    <dbReference type="NCBI Taxonomy" id="2800127"/>
    <lineage>
        <taxon>Bacteria</taxon>
        <taxon>Bacillati</taxon>
        <taxon>Actinomycetota</taxon>
        <taxon>Actinomycetes</taxon>
        <taxon>Pseudonocardiales</taxon>
        <taxon>Pseudonocardiaceae</taxon>
        <taxon>Prauserella</taxon>
    </lineage>
</organism>